<dbReference type="EMBL" id="JAOPJF010000016">
    <property type="protein sequence ID" value="KAK1146661.1"/>
    <property type="molecule type" value="Genomic_DNA"/>
</dbReference>
<accession>A0ACC3B8G5</accession>
<sequence length="460" mass="49158">MAFRGERFVLDLDDDEDQSGPVIDPQDPSSFSIPGMIGEIRERSPTVAPAPPKPPTSGFPAHRRRTKPSAFKQRREAASTAPEPSASTSGPVDERTEIGQENSRHLAAMSEDQIQAEREELMETMDTSLLERFLRRARIDSPEEQPSAPRPRPAAASPPQTAKETSPPLQNAGPEPTPKPISNTGSDSRGQQNKSTASLDDRGPTHIPEDVHPASEFPTDGAVHFPTPPSQSSAVPNLDPSSPSFLSDLQTHYFPNISHDPSVLSWLKTPSAEADAPDANSAYHPASDAQAVHPANLRFSLRGTVLSPSTSLALPTTLGLHHHGNDPHAAGYTIPELAILSRSSFPAQRCIAWQVLGRILFRLGKGELGERGSTLVEGLWAVIEKERVVPGMLAEADGASSSGAKRAGKEQKQDQGPSGVNSGIGRHASATAWAVEGVWLWQSGGGGDRGILKEGELRSQ</sequence>
<evidence type="ECO:0000313" key="2">
    <source>
        <dbReference type="Proteomes" id="UP001177260"/>
    </source>
</evidence>
<comment type="caution">
    <text evidence="1">The sequence shown here is derived from an EMBL/GenBank/DDBJ whole genome shotgun (WGS) entry which is preliminary data.</text>
</comment>
<reference evidence="1 2" key="1">
    <citation type="journal article" date="2023" name="ACS Omega">
        <title>Identification of the Neoaspergillic Acid Biosynthesis Gene Cluster by Establishing an In Vitro CRISPR-Ribonucleoprotein Genetic System in Aspergillus melleus.</title>
        <authorList>
            <person name="Yuan B."/>
            <person name="Grau M.F."/>
            <person name="Murata R.M."/>
            <person name="Torok T."/>
            <person name="Venkateswaran K."/>
            <person name="Stajich J.E."/>
            <person name="Wang C.C.C."/>
        </authorList>
    </citation>
    <scope>NUCLEOTIDE SEQUENCE [LARGE SCALE GENOMIC DNA]</scope>
    <source>
        <strain evidence="1 2">IMV 1140</strain>
    </source>
</reference>
<keyword evidence="2" id="KW-1185">Reference proteome</keyword>
<dbReference type="Proteomes" id="UP001177260">
    <property type="component" value="Unassembled WGS sequence"/>
</dbReference>
<name>A0ACC3B8G5_9EURO</name>
<gene>
    <name evidence="1" type="ORF">N8T08_002734</name>
</gene>
<protein>
    <submittedName>
        <fullName evidence="1">Uncharacterized protein</fullName>
    </submittedName>
</protein>
<evidence type="ECO:0000313" key="1">
    <source>
        <dbReference type="EMBL" id="KAK1146661.1"/>
    </source>
</evidence>
<organism evidence="1 2">
    <name type="scientific">Aspergillus melleus</name>
    <dbReference type="NCBI Taxonomy" id="138277"/>
    <lineage>
        <taxon>Eukaryota</taxon>
        <taxon>Fungi</taxon>
        <taxon>Dikarya</taxon>
        <taxon>Ascomycota</taxon>
        <taxon>Pezizomycotina</taxon>
        <taxon>Eurotiomycetes</taxon>
        <taxon>Eurotiomycetidae</taxon>
        <taxon>Eurotiales</taxon>
        <taxon>Aspergillaceae</taxon>
        <taxon>Aspergillus</taxon>
        <taxon>Aspergillus subgen. Circumdati</taxon>
    </lineage>
</organism>
<proteinExistence type="predicted"/>